<evidence type="ECO:0000256" key="3">
    <source>
        <dbReference type="SAM" id="MobiDB-lite"/>
    </source>
</evidence>
<evidence type="ECO:0000256" key="1">
    <source>
        <dbReference type="ARBA" id="ARBA00004123"/>
    </source>
</evidence>
<dbReference type="PANTHER" id="PTHR47240:SF2">
    <property type="entry name" value="CHROMO DOMAIN-CONTAINING PROTEIN LHP1"/>
    <property type="match status" value="1"/>
</dbReference>
<name>A0ABD3T9D1_9LAMI</name>
<dbReference type="GO" id="GO:0000792">
    <property type="term" value="C:heterochromatin"/>
    <property type="evidence" value="ECO:0007669"/>
    <property type="project" value="UniProtKB-ARBA"/>
</dbReference>
<feature type="region of interest" description="Disordered" evidence="3">
    <location>
        <begin position="159"/>
        <end position="196"/>
    </location>
</feature>
<feature type="compositionally biased region" description="Basic residues" evidence="3">
    <location>
        <begin position="159"/>
        <end position="183"/>
    </location>
</feature>
<feature type="compositionally biased region" description="Low complexity" evidence="3">
    <location>
        <begin position="10"/>
        <end position="19"/>
    </location>
</feature>
<dbReference type="SMART" id="SM00298">
    <property type="entry name" value="CHROMO"/>
    <property type="match status" value="1"/>
</dbReference>
<protein>
    <recommendedName>
        <fullName evidence="4">Chromo domain-containing protein</fullName>
    </recommendedName>
</protein>
<dbReference type="InterPro" id="IPR023779">
    <property type="entry name" value="Chromodomain_CS"/>
</dbReference>
<proteinExistence type="predicted"/>
<dbReference type="PRINTS" id="PR00504">
    <property type="entry name" value="CHROMODOMAIN"/>
</dbReference>
<dbReference type="InterPro" id="IPR023780">
    <property type="entry name" value="Chromo_domain"/>
</dbReference>
<dbReference type="PROSITE" id="PS00598">
    <property type="entry name" value="CHROMO_1"/>
    <property type="match status" value="1"/>
</dbReference>
<dbReference type="InterPro" id="IPR008251">
    <property type="entry name" value="Chromo_shadow_dom"/>
</dbReference>
<dbReference type="CDD" id="cd00024">
    <property type="entry name" value="CD_CSD"/>
    <property type="match status" value="1"/>
</dbReference>
<dbReference type="InterPro" id="IPR044251">
    <property type="entry name" value="LHP1-like"/>
</dbReference>
<dbReference type="Gene3D" id="2.40.50.40">
    <property type="match status" value="1"/>
</dbReference>
<dbReference type="Proteomes" id="UP001634393">
    <property type="component" value="Unassembled WGS sequence"/>
</dbReference>
<gene>
    <name evidence="5" type="ORF">ACJIZ3_007614</name>
</gene>
<keyword evidence="2" id="KW-0539">Nucleus</keyword>
<accession>A0ABD3T9D1</accession>
<dbReference type="InterPro" id="IPR000953">
    <property type="entry name" value="Chromo/chromo_shadow_dom"/>
</dbReference>
<evidence type="ECO:0000313" key="6">
    <source>
        <dbReference type="Proteomes" id="UP001634393"/>
    </source>
</evidence>
<comment type="caution">
    <text evidence="5">The sequence shown here is derived from an EMBL/GenBank/DDBJ whole genome shotgun (WGS) entry which is preliminary data.</text>
</comment>
<dbReference type="AlphaFoldDB" id="A0ABD3T9D1"/>
<dbReference type="SMART" id="SM00300">
    <property type="entry name" value="ChSh"/>
    <property type="match status" value="1"/>
</dbReference>
<sequence>MKGWKKRNSNVEVVQVQSSAPPPRDPTAAVNGEGDAAVEEDERRKILEESEKLEVAGEAFEGEEGKDEYSEAEKENEKIEEVEAEAEVEVEAEAEGPRLADGYYEIEAVRRKRVRKGRVQYLIKWRGWSEEANTWEPVENLLQCSDIIEAFEESLKARKSRLTRKRKRKSNVTHVQSKKKQQHQHQLPPAAATSNLPSRVVRIVENPIPVPRLNDCANENGETHASGVNSIETFKKVNESEFSVRREEEKEQNELDLKICELKGAMAMSMEDADMVDVSYQEGQLTEGDALRTRLRKIDAVDPVQSGRCTGAKKRKSGSVKRFKKDPESCSVDDAQIAVPSCTPVVVQHPDSKSMPTITQIVKPISYKASISNNVQEVLVVFEAVRSDGTKVTVDNKFLKANNPHLLIDFYENHLRYSPTR</sequence>
<dbReference type="GO" id="GO:0005634">
    <property type="term" value="C:nucleus"/>
    <property type="evidence" value="ECO:0007669"/>
    <property type="project" value="UniProtKB-SubCell"/>
</dbReference>
<feature type="region of interest" description="Disordered" evidence="3">
    <location>
        <begin position="1"/>
        <end position="80"/>
    </location>
</feature>
<feature type="domain" description="Chromo" evidence="4">
    <location>
        <begin position="104"/>
        <end position="163"/>
    </location>
</feature>
<dbReference type="PROSITE" id="PS50013">
    <property type="entry name" value="CHROMO_2"/>
    <property type="match status" value="1"/>
</dbReference>
<dbReference type="InterPro" id="IPR017984">
    <property type="entry name" value="Chromo_dom_subgr"/>
</dbReference>
<comment type="subcellular location">
    <subcellularLocation>
        <location evidence="1">Nucleus</location>
    </subcellularLocation>
</comment>
<evidence type="ECO:0000259" key="4">
    <source>
        <dbReference type="PROSITE" id="PS50013"/>
    </source>
</evidence>
<evidence type="ECO:0000256" key="2">
    <source>
        <dbReference type="ARBA" id="ARBA00023242"/>
    </source>
</evidence>
<dbReference type="EMBL" id="JBJXBP010000004">
    <property type="protein sequence ID" value="KAL3832878.1"/>
    <property type="molecule type" value="Genomic_DNA"/>
</dbReference>
<feature type="compositionally biased region" description="Basic and acidic residues" evidence="3">
    <location>
        <begin position="67"/>
        <end position="80"/>
    </location>
</feature>
<organism evidence="5 6">
    <name type="scientific">Penstemon smallii</name>
    <dbReference type="NCBI Taxonomy" id="265156"/>
    <lineage>
        <taxon>Eukaryota</taxon>
        <taxon>Viridiplantae</taxon>
        <taxon>Streptophyta</taxon>
        <taxon>Embryophyta</taxon>
        <taxon>Tracheophyta</taxon>
        <taxon>Spermatophyta</taxon>
        <taxon>Magnoliopsida</taxon>
        <taxon>eudicotyledons</taxon>
        <taxon>Gunneridae</taxon>
        <taxon>Pentapetalae</taxon>
        <taxon>asterids</taxon>
        <taxon>lamiids</taxon>
        <taxon>Lamiales</taxon>
        <taxon>Plantaginaceae</taxon>
        <taxon>Cheloneae</taxon>
        <taxon>Penstemon</taxon>
    </lineage>
</organism>
<dbReference type="PANTHER" id="PTHR47240">
    <property type="entry name" value="CHROMO DOMAIN-CONTAINING PROTEIN LHP1"/>
    <property type="match status" value="1"/>
</dbReference>
<dbReference type="InterPro" id="IPR016197">
    <property type="entry name" value="Chromo-like_dom_sf"/>
</dbReference>
<dbReference type="Pfam" id="PF00385">
    <property type="entry name" value="Chromo"/>
    <property type="match status" value="1"/>
</dbReference>
<keyword evidence="6" id="KW-1185">Reference proteome</keyword>
<reference evidence="5 6" key="1">
    <citation type="submission" date="2024-12" db="EMBL/GenBank/DDBJ databases">
        <title>The unique morphological basis and parallel evolutionary history of personate flowers in Penstemon.</title>
        <authorList>
            <person name="Depatie T.H."/>
            <person name="Wessinger C.A."/>
        </authorList>
    </citation>
    <scope>NUCLEOTIDE SEQUENCE [LARGE SCALE GENOMIC DNA]</scope>
    <source>
        <strain evidence="5">WTNN_2</strain>
        <tissue evidence="5">Leaf</tissue>
    </source>
</reference>
<dbReference type="SUPFAM" id="SSF54160">
    <property type="entry name" value="Chromo domain-like"/>
    <property type="match status" value="1"/>
</dbReference>
<evidence type="ECO:0000313" key="5">
    <source>
        <dbReference type="EMBL" id="KAL3832878.1"/>
    </source>
</evidence>
<feature type="compositionally biased region" description="Basic and acidic residues" evidence="3">
    <location>
        <begin position="41"/>
        <end position="55"/>
    </location>
</feature>